<organism evidence="2 3">
    <name type="scientific">Malassezia arunalokei</name>
    <dbReference type="NCBI Taxonomy" id="1514897"/>
    <lineage>
        <taxon>Eukaryota</taxon>
        <taxon>Fungi</taxon>
        <taxon>Dikarya</taxon>
        <taxon>Basidiomycota</taxon>
        <taxon>Ustilaginomycotina</taxon>
        <taxon>Malasseziomycetes</taxon>
        <taxon>Malasseziales</taxon>
        <taxon>Malasseziaceae</taxon>
        <taxon>Malassezia</taxon>
    </lineage>
</organism>
<sequence>MASQAQDDLAPFVVRCVVSRTDFRSLADFRSGRPLPGALSVYAWPSTTLREVAHLLYLADPAVSGPHTIHDFRVVYFDPESDRFEADAPVRGITRLPTGDARAEAAATQTLEHLRLTSHAYLECATHAGRHRRYEP</sequence>
<name>A0AAJ6CLS8_9BASI</name>
<dbReference type="PANTHER" id="PTHR13082">
    <property type="entry name" value="SAP18"/>
    <property type="match status" value="1"/>
</dbReference>
<protein>
    <recommendedName>
        <fullName evidence="4">Histone deacetylase complex subunit SAP18</fullName>
    </recommendedName>
</protein>
<proteinExistence type="inferred from homology"/>
<dbReference type="Proteomes" id="UP001217582">
    <property type="component" value="Chromosome 7"/>
</dbReference>
<accession>A0AAJ6CLS8</accession>
<reference evidence="2 3" key="1">
    <citation type="submission" date="2023-03" db="EMBL/GenBank/DDBJ databases">
        <title>Mating type loci evolution in Malassezia.</title>
        <authorList>
            <person name="Coelho M.A."/>
        </authorList>
    </citation>
    <scope>NUCLEOTIDE SEQUENCE [LARGE SCALE GENOMIC DNA]</scope>
    <source>
        <strain evidence="2 3">CBS 13387</strain>
    </source>
</reference>
<dbReference type="Pfam" id="PF06487">
    <property type="entry name" value="SAP18"/>
    <property type="match status" value="1"/>
</dbReference>
<dbReference type="InterPro" id="IPR042534">
    <property type="entry name" value="SAP18_sf"/>
</dbReference>
<dbReference type="PANTHER" id="PTHR13082:SF0">
    <property type="entry name" value="HISTONE DEACETYLASE COMPLEX SUBUNIT SAP18"/>
    <property type="match status" value="1"/>
</dbReference>
<dbReference type="EMBL" id="CP119922">
    <property type="protein sequence ID" value="WFD17336.1"/>
    <property type="molecule type" value="Genomic_DNA"/>
</dbReference>
<dbReference type="InterPro" id="IPR010516">
    <property type="entry name" value="SAP18"/>
</dbReference>
<evidence type="ECO:0000313" key="2">
    <source>
        <dbReference type="EMBL" id="WFD17336.1"/>
    </source>
</evidence>
<dbReference type="GO" id="GO:0005634">
    <property type="term" value="C:nucleus"/>
    <property type="evidence" value="ECO:0007669"/>
    <property type="project" value="TreeGrafter"/>
</dbReference>
<evidence type="ECO:0000313" key="3">
    <source>
        <dbReference type="Proteomes" id="UP001217582"/>
    </source>
</evidence>
<keyword evidence="3" id="KW-1185">Reference proteome</keyword>
<evidence type="ECO:0000256" key="1">
    <source>
        <dbReference type="ARBA" id="ARBA00009143"/>
    </source>
</evidence>
<dbReference type="Gene3D" id="3.10.20.550">
    <property type="entry name" value="ASAP complex, SAP18 subunit"/>
    <property type="match status" value="1"/>
</dbReference>
<comment type="similarity">
    <text evidence="1">Belongs to the SAP18 family.</text>
</comment>
<dbReference type="AlphaFoldDB" id="A0AAJ6CLS8"/>
<evidence type="ECO:0008006" key="4">
    <source>
        <dbReference type="Google" id="ProtNLM"/>
    </source>
</evidence>
<gene>
    <name evidence="2" type="ORF">MARU1_003386</name>
</gene>